<gene>
    <name evidence="2" type="ORF">PtrM4_003590</name>
</gene>
<dbReference type="AlphaFoldDB" id="A0A834S5X5"/>
<evidence type="ECO:0000313" key="2">
    <source>
        <dbReference type="EMBL" id="KAF7576119.1"/>
    </source>
</evidence>
<keyword evidence="1" id="KW-1133">Transmembrane helix</keyword>
<name>A0A834S5X5_9PLEO</name>
<organism evidence="2 3">
    <name type="scientific">Pyrenophora tritici-repentis</name>
    <dbReference type="NCBI Taxonomy" id="45151"/>
    <lineage>
        <taxon>Eukaryota</taxon>
        <taxon>Fungi</taxon>
        <taxon>Dikarya</taxon>
        <taxon>Ascomycota</taxon>
        <taxon>Pezizomycotina</taxon>
        <taxon>Dothideomycetes</taxon>
        <taxon>Pleosporomycetidae</taxon>
        <taxon>Pleosporales</taxon>
        <taxon>Pleosporineae</taxon>
        <taxon>Pleosporaceae</taxon>
        <taxon>Pyrenophora</taxon>
    </lineage>
</organism>
<accession>A0A834S5X5</accession>
<dbReference type="GeneID" id="90953843"/>
<keyword evidence="1" id="KW-0472">Membrane</keyword>
<keyword evidence="1" id="KW-0812">Transmembrane</keyword>
<feature type="transmembrane region" description="Helical" evidence="1">
    <location>
        <begin position="32"/>
        <end position="50"/>
    </location>
</feature>
<dbReference type="RefSeq" id="XP_065964878.1">
    <property type="nucleotide sequence ID" value="XM_066102676.1"/>
</dbReference>
<reference evidence="2 3" key="1">
    <citation type="journal article" date="2018" name="BMC Genomics">
        <title>Comparative genomics of the wheat fungal pathogen Pyrenophora tritici-repentis reveals chromosomal variations and genome plasticity.</title>
        <authorList>
            <person name="Moolhuijzen P."/>
            <person name="See P.T."/>
            <person name="Hane J.K."/>
            <person name="Shi G."/>
            <person name="Liu Z."/>
            <person name="Oliver R.P."/>
            <person name="Moffat C.S."/>
        </authorList>
    </citation>
    <scope>NUCLEOTIDE SEQUENCE [LARGE SCALE GENOMIC DNA]</scope>
    <source>
        <strain evidence="2">M4</strain>
    </source>
</reference>
<evidence type="ECO:0000256" key="1">
    <source>
        <dbReference type="SAM" id="Phobius"/>
    </source>
</evidence>
<dbReference type="EMBL" id="NQIK02000001">
    <property type="protein sequence ID" value="KAF7576119.1"/>
    <property type="molecule type" value="Genomic_DNA"/>
</dbReference>
<dbReference type="KEGG" id="ptrr:90953843"/>
<proteinExistence type="predicted"/>
<dbReference type="Proteomes" id="UP000245464">
    <property type="component" value="Chromosome 1"/>
</dbReference>
<feature type="transmembrane region" description="Helical" evidence="1">
    <location>
        <begin position="71"/>
        <end position="89"/>
    </location>
</feature>
<sequence length="141" mass="15256">MLALANCQHDFTALPAERHANPLSTTRAHGSLRGFGIMVAFLLHSLHFAVPKHESGLYLHISIQNTYGAEVHGFCGCIALALAVLYTFSPPPQTHLPAPVYATDIAIVALTAKNVADDDSARVIQSGKKQNRETICLCVMY</sequence>
<protein>
    <submittedName>
        <fullName evidence="2">Uncharacterized protein</fullName>
    </submittedName>
</protein>
<evidence type="ECO:0000313" key="3">
    <source>
        <dbReference type="Proteomes" id="UP000245464"/>
    </source>
</evidence>
<comment type="caution">
    <text evidence="2">The sequence shown here is derived from an EMBL/GenBank/DDBJ whole genome shotgun (WGS) entry which is preliminary data.</text>
</comment>